<evidence type="ECO:0000313" key="2">
    <source>
        <dbReference type="Proteomes" id="UP000228896"/>
    </source>
</evidence>
<evidence type="ECO:0000313" key="1">
    <source>
        <dbReference type="EMBL" id="PIV50699.1"/>
    </source>
</evidence>
<sequence>MKITICGRVKFADKLVDIYNKLIDLGYKPMMHKEMFGIADGTAKEIINGIKSNHAELKRKHNFIKWWYNCITKSDAILVCNYDKNGIKNYIGGNTLMEIGFAHVHNKKIFLLNPIPEVSYKDEIGAMCDVILNGNLNKIK</sequence>
<proteinExistence type="predicted"/>
<evidence type="ECO:0008006" key="3">
    <source>
        <dbReference type="Google" id="ProtNLM"/>
    </source>
</evidence>
<name>A0A2M7DLM8_9BACT</name>
<dbReference type="Proteomes" id="UP000228896">
    <property type="component" value="Unassembled WGS sequence"/>
</dbReference>
<gene>
    <name evidence="1" type="ORF">COS18_04290</name>
</gene>
<comment type="caution">
    <text evidence="1">The sequence shown here is derived from an EMBL/GenBank/DDBJ whole genome shotgun (WGS) entry which is preliminary data.</text>
</comment>
<accession>A0A2M7DLM8</accession>
<protein>
    <recommendedName>
        <fullName evidence="3">Nucleoside 2-deoxyribosyltransferase</fullName>
    </recommendedName>
</protein>
<organism evidence="1 2">
    <name type="scientific">Candidatus Falkowbacteria bacterium CG02_land_8_20_14_3_00_36_14</name>
    <dbReference type="NCBI Taxonomy" id="1974560"/>
    <lineage>
        <taxon>Bacteria</taxon>
        <taxon>Candidatus Falkowiibacteriota</taxon>
    </lineage>
</organism>
<dbReference type="AlphaFoldDB" id="A0A2M7DLM8"/>
<dbReference type="EMBL" id="PETS01000108">
    <property type="protein sequence ID" value="PIV50699.1"/>
    <property type="molecule type" value="Genomic_DNA"/>
</dbReference>
<reference evidence="2" key="1">
    <citation type="submission" date="2017-09" db="EMBL/GenBank/DDBJ databases">
        <title>Depth-based differentiation of microbial function through sediment-hosted aquifers and enrichment of novel symbionts in the deep terrestrial subsurface.</title>
        <authorList>
            <person name="Probst A.J."/>
            <person name="Ladd B."/>
            <person name="Jarett J.K."/>
            <person name="Geller-Mcgrath D.E."/>
            <person name="Sieber C.M.K."/>
            <person name="Emerson J.B."/>
            <person name="Anantharaman K."/>
            <person name="Thomas B.C."/>
            <person name="Malmstrom R."/>
            <person name="Stieglmeier M."/>
            <person name="Klingl A."/>
            <person name="Woyke T."/>
            <person name="Ryan C.M."/>
            <person name="Banfield J.F."/>
        </authorList>
    </citation>
    <scope>NUCLEOTIDE SEQUENCE [LARGE SCALE GENOMIC DNA]</scope>
</reference>